<accession>A0ABY8VGZ7</accession>
<dbReference type="EMBL" id="CP126969">
    <property type="protein sequence ID" value="WIM68789.1"/>
    <property type="molecule type" value="Genomic_DNA"/>
</dbReference>
<reference evidence="4 5" key="1">
    <citation type="submission" date="2023-05" db="EMBL/GenBank/DDBJ databases">
        <title>Corynebacterium suedekumii sp. nov. and Corynebacterium breve sp. nov. isolated from raw cow's milk.</title>
        <authorList>
            <person name="Baer M.K."/>
            <person name="Mehl L."/>
            <person name="Hellmuth R."/>
            <person name="Marke G."/>
            <person name="Lipski A."/>
        </authorList>
    </citation>
    <scope>NUCLEOTIDE SEQUENCE [LARGE SCALE GENOMIC DNA]</scope>
    <source>
        <strain evidence="4 5">R4</strain>
    </source>
</reference>
<evidence type="ECO:0000256" key="2">
    <source>
        <dbReference type="ARBA" id="ARBA00022737"/>
    </source>
</evidence>
<dbReference type="PANTHER" id="PTHR11364:SF27">
    <property type="entry name" value="SULFURTRANSFERASE"/>
    <property type="match status" value="1"/>
</dbReference>
<keyword evidence="5" id="KW-1185">Reference proteome</keyword>
<dbReference type="InterPro" id="IPR001763">
    <property type="entry name" value="Rhodanese-like_dom"/>
</dbReference>
<gene>
    <name evidence="4" type="ORF">QP027_05235</name>
</gene>
<name>A0ABY8VGZ7_9CORY</name>
<evidence type="ECO:0000313" key="4">
    <source>
        <dbReference type="EMBL" id="WIM68789.1"/>
    </source>
</evidence>
<keyword evidence="2" id="KW-0677">Repeat</keyword>
<dbReference type="SUPFAM" id="SSF52821">
    <property type="entry name" value="Rhodanese/Cell cycle control phosphatase"/>
    <property type="match status" value="2"/>
</dbReference>
<evidence type="ECO:0000313" key="5">
    <source>
        <dbReference type="Proteomes" id="UP001225598"/>
    </source>
</evidence>
<dbReference type="PROSITE" id="PS50206">
    <property type="entry name" value="RHODANESE_3"/>
    <property type="match status" value="2"/>
</dbReference>
<dbReference type="Proteomes" id="UP001225598">
    <property type="component" value="Chromosome"/>
</dbReference>
<proteinExistence type="predicted"/>
<sequence>MNHVNSPLITVDELKTLNTAVVLHASMGAQPPTEVIAGAFVADLEDDFSHTDHPLPHTVPGNIQEVFASYGISDDTPVVVYDSDGATAPRVWWLARVAGLTDVRVLDGGFRAWQRAGLPTEAPSRNAESGVIVAQPLWDLLIDAPGVANTSRQVVDARSHDRFVGAVKEPRPGLRSGHIPGSVNVPFTEVYRSDGTWKSPEELAELFPTRPRSFLVRVRRHRVC</sequence>
<dbReference type="InterPro" id="IPR045078">
    <property type="entry name" value="TST/MPST-like"/>
</dbReference>
<dbReference type="Gene3D" id="3.40.250.10">
    <property type="entry name" value="Rhodanese-like domain"/>
    <property type="match status" value="2"/>
</dbReference>
<keyword evidence="1" id="KW-0808">Transferase</keyword>
<dbReference type="SMART" id="SM00450">
    <property type="entry name" value="RHOD"/>
    <property type="match status" value="1"/>
</dbReference>
<evidence type="ECO:0000259" key="3">
    <source>
        <dbReference type="PROSITE" id="PS50206"/>
    </source>
</evidence>
<feature type="domain" description="Rhodanese" evidence="3">
    <location>
        <begin position="153"/>
        <end position="207"/>
    </location>
</feature>
<protein>
    <submittedName>
        <fullName evidence="4">Rhodanese-like domain-containing protein</fullName>
    </submittedName>
</protein>
<evidence type="ECO:0000256" key="1">
    <source>
        <dbReference type="ARBA" id="ARBA00022679"/>
    </source>
</evidence>
<dbReference type="Pfam" id="PF00581">
    <property type="entry name" value="Rhodanese"/>
    <property type="match status" value="1"/>
</dbReference>
<organism evidence="4 5">
    <name type="scientific">Corynebacterium breve</name>
    <dbReference type="NCBI Taxonomy" id="3049799"/>
    <lineage>
        <taxon>Bacteria</taxon>
        <taxon>Bacillati</taxon>
        <taxon>Actinomycetota</taxon>
        <taxon>Actinomycetes</taxon>
        <taxon>Mycobacteriales</taxon>
        <taxon>Corynebacteriaceae</taxon>
        <taxon>Corynebacterium</taxon>
    </lineage>
</organism>
<feature type="domain" description="Rhodanese" evidence="3">
    <location>
        <begin position="63"/>
        <end position="122"/>
    </location>
</feature>
<dbReference type="PANTHER" id="PTHR11364">
    <property type="entry name" value="THIOSULFATE SULFERTANSFERASE"/>
    <property type="match status" value="1"/>
</dbReference>
<dbReference type="InterPro" id="IPR036873">
    <property type="entry name" value="Rhodanese-like_dom_sf"/>
</dbReference>
<dbReference type="CDD" id="cd01448">
    <property type="entry name" value="TST_Repeat_1"/>
    <property type="match status" value="1"/>
</dbReference>